<feature type="transmembrane region" description="Helical" evidence="8">
    <location>
        <begin position="174"/>
        <end position="195"/>
    </location>
</feature>
<dbReference type="InterPro" id="IPR036640">
    <property type="entry name" value="ABC1_TM_sf"/>
</dbReference>
<feature type="transmembrane region" description="Helical" evidence="8">
    <location>
        <begin position="94"/>
        <end position="122"/>
    </location>
</feature>
<dbReference type="InterPro" id="IPR039421">
    <property type="entry name" value="Type_1_exporter"/>
</dbReference>
<reference evidence="11 12" key="1">
    <citation type="journal article" date="2020" name="bioRxiv">
        <title>Whole genome comparisons of ergot fungi reveals the divergence and evolution of species within the genus Claviceps are the result of varying mechanisms driving genome evolution and host range expansion.</title>
        <authorList>
            <person name="Wyka S.A."/>
            <person name="Mondo S.J."/>
            <person name="Liu M."/>
            <person name="Dettman J."/>
            <person name="Nalam V."/>
            <person name="Broders K.D."/>
        </authorList>
    </citation>
    <scope>NUCLEOTIDE SEQUENCE [LARGE SCALE GENOMIC DNA]</scope>
    <source>
        <strain evidence="11 12">LM583</strain>
    </source>
</reference>
<keyword evidence="2 8" id="KW-0812">Transmembrane</keyword>
<feature type="domain" description="ABC transporter" evidence="9">
    <location>
        <begin position="1104"/>
        <end position="1358"/>
    </location>
</feature>
<dbReference type="SMART" id="SM00382">
    <property type="entry name" value="AAA"/>
    <property type="match status" value="2"/>
</dbReference>
<keyword evidence="3" id="KW-0547">Nucleotide-binding</keyword>
<feature type="transmembrane region" description="Helical" evidence="8">
    <location>
        <begin position="1001"/>
        <end position="1026"/>
    </location>
</feature>
<dbReference type="Gene3D" id="1.20.1560.10">
    <property type="entry name" value="ABC transporter type 1, transmembrane domain"/>
    <property type="match status" value="2"/>
</dbReference>
<comment type="caution">
    <text evidence="11">The sequence shown here is derived from an EMBL/GenBank/DDBJ whole genome shotgun (WGS) entry which is preliminary data.</text>
</comment>
<feature type="transmembrane region" description="Helical" evidence="8">
    <location>
        <begin position="820"/>
        <end position="842"/>
    </location>
</feature>
<accession>A0ABQ7P8H3</accession>
<dbReference type="PANTHER" id="PTHR43394">
    <property type="entry name" value="ATP-DEPENDENT PERMEASE MDL1, MITOCHONDRIAL"/>
    <property type="match status" value="1"/>
</dbReference>
<organism evidence="11 12">
    <name type="scientific">Claviceps arundinis</name>
    <dbReference type="NCBI Taxonomy" id="1623583"/>
    <lineage>
        <taxon>Eukaryota</taxon>
        <taxon>Fungi</taxon>
        <taxon>Dikarya</taxon>
        <taxon>Ascomycota</taxon>
        <taxon>Pezizomycotina</taxon>
        <taxon>Sordariomycetes</taxon>
        <taxon>Hypocreomycetidae</taxon>
        <taxon>Hypocreales</taxon>
        <taxon>Clavicipitaceae</taxon>
        <taxon>Claviceps</taxon>
    </lineage>
</organism>
<feature type="transmembrane region" description="Helical" evidence="8">
    <location>
        <begin position="46"/>
        <end position="74"/>
    </location>
</feature>
<dbReference type="PROSITE" id="PS50929">
    <property type="entry name" value="ABC_TM1F"/>
    <property type="match status" value="2"/>
</dbReference>
<feature type="transmembrane region" description="Helical" evidence="8">
    <location>
        <begin position="286"/>
        <end position="303"/>
    </location>
</feature>
<feature type="transmembrane region" description="Helical" evidence="8">
    <location>
        <begin position="315"/>
        <end position="339"/>
    </location>
</feature>
<evidence type="ECO:0000256" key="5">
    <source>
        <dbReference type="ARBA" id="ARBA00022989"/>
    </source>
</evidence>
<dbReference type="InterPro" id="IPR003593">
    <property type="entry name" value="AAA+_ATPase"/>
</dbReference>
<feature type="transmembrane region" description="Helical" evidence="8">
    <location>
        <begin position="777"/>
        <end position="808"/>
    </location>
</feature>
<feature type="domain" description="ABC transmembrane type-1" evidence="10">
    <location>
        <begin position="50"/>
        <end position="341"/>
    </location>
</feature>
<proteinExistence type="predicted"/>
<dbReference type="InterPro" id="IPR027417">
    <property type="entry name" value="P-loop_NTPase"/>
</dbReference>
<evidence type="ECO:0000313" key="12">
    <source>
        <dbReference type="Proteomes" id="UP000742024"/>
    </source>
</evidence>
<dbReference type="Pfam" id="PF00005">
    <property type="entry name" value="ABC_tran"/>
    <property type="match status" value="2"/>
</dbReference>
<feature type="region of interest" description="Disordered" evidence="7">
    <location>
        <begin position="1"/>
        <end position="21"/>
    </location>
</feature>
<dbReference type="SUPFAM" id="SSF90123">
    <property type="entry name" value="ABC transporter transmembrane region"/>
    <property type="match status" value="2"/>
</dbReference>
<evidence type="ECO:0000256" key="8">
    <source>
        <dbReference type="SAM" id="Phobius"/>
    </source>
</evidence>
<feature type="transmembrane region" description="Helical" evidence="8">
    <location>
        <begin position="923"/>
        <end position="942"/>
    </location>
</feature>
<sequence>MHLRRILSNSHQSVDSADGPNRLGPRQTITLCPWTSLFAFTKKTHVGILLAALAAAACVAFLRTILSVLLGRIFGVISQLGDESRSGQSATAEISKYCIILVGLGFGNWVANSSFLTFWMIFGELQVIEVRKEVTSCLLSKNIEWFGHLKDGLEGLHIRINTQTHDLQSALSKVLGWIICDTISSCASIGIALYYSWKLTLVLLSTLPVSFLVLSLSTRNLDSDVLLQKQWLQSASSVAASSLSGIDIVQVFSGSGREKRLYGRALRLAARHFVAQARCNSIQRGYVAFWSMSIFVLGFWYGLGLIEQGLSPGYVVTTFFAVITALHGFESFASHWLVLSKGKSAAQFLRNLARPEQVSDASGRYEGHVELHTCAGNLQLDQANAKHKIVKGVTMKIPPGQLTFLVGDSGSGKSTLCSLMANLLTPIAGDVLIDGCSIDQIQPGCLSRHVLLIDQTSCVINDSLFNNVAFGSTCPQNVSATEVQQACAFAKLESTVSQLHSGLATIVGSKNPNLSGGQRQRLALSRAWIRDPAILILDEPTSALDPASQILIMNAIREWRKDKTTIIVTHDMSNIRDEDFVFIIESGMINRQGRMRDLQDAASVPLVSLRRSTSDQAGIEPASNRLNRYSKTRTYALTEVPKTYLQRAASSSCSFQIKGMRKSFIDGWHIADDLSRKQQQFSAYLDRHFCTADPSFSLEGPKTREESEFVSRQRSGSSIFPSDSSSTDGSSMTMQVDCKNDIANIEKQTTPPDAPPCDSVRVLASTIWTSLGLKDRLCFFLALLLCLISAASTPVFSFCLAKLMGAMWSRTDKLQQGLRWAMYLIGIAITDGVCTGGGHFLFEKISQIWVDRLRQDILGKVLDQPRLLRCHVTRDITKQLNRCLDRNAEEMRIIMSKLLPVSLVAVAILGISISWAMTMCWKLALVALAPLPLFVLAIKMYVGVSSKWENKSNEAASDSSATLEDVLLNSSFIRAFGLGPYFDGKQSTTAKKAWQVGLRRALYASPWFGLYQSITLPLIALIFYYATSLISQQTRDIGINDIVQVVNLLLFSIGTSLELLNGLPQLTAARVTATELLRYTKMTINADASEGTSVRPDSPLPVQMRSVNLTAAQTSTRILRDISCDINPGSFVAIVGPSGSGKTTMLSLLLGLTTPDISCKTNDQAPEIPLRFGGIPYPVLDMQHVRSKMAYVPQQPFLFPATIRDNIAYGISTACPMSVQEVVTQAAKASGIHDFIISLPDGYDTVVGDGGQALSGGQAQLVNIARALARRPRLIILDEPSSALDPESAAHVRETLALFTQSPSWQQDGMAVIVATHSIEMMRMATEILVLNEGFMVEQGTYGDLMARRRHLWRLVNQPPKENVFAPNDT</sequence>
<dbReference type="PROSITE" id="PS50893">
    <property type="entry name" value="ABC_TRANSPORTER_2"/>
    <property type="match status" value="2"/>
</dbReference>
<evidence type="ECO:0000256" key="3">
    <source>
        <dbReference type="ARBA" id="ARBA00022741"/>
    </source>
</evidence>
<feature type="domain" description="ABC transmembrane type-1" evidence="10">
    <location>
        <begin position="780"/>
        <end position="1068"/>
    </location>
</feature>
<dbReference type="CDD" id="cd18577">
    <property type="entry name" value="ABC_6TM_Pgp_ABCB1_D1_like"/>
    <property type="match status" value="1"/>
</dbReference>
<evidence type="ECO:0000256" key="6">
    <source>
        <dbReference type="ARBA" id="ARBA00023136"/>
    </source>
</evidence>
<feature type="compositionally biased region" description="Low complexity" evidence="7">
    <location>
        <begin position="715"/>
        <end position="730"/>
    </location>
</feature>
<dbReference type="EMBL" id="SRPR01000205">
    <property type="protein sequence ID" value="KAG5956470.1"/>
    <property type="molecule type" value="Genomic_DNA"/>
</dbReference>
<dbReference type="PROSITE" id="PS00211">
    <property type="entry name" value="ABC_TRANSPORTER_1"/>
    <property type="match status" value="2"/>
</dbReference>
<feature type="transmembrane region" description="Helical" evidence="8">
    <location>
        <begin position="898"/>
        <end position="917"/>
    </location>
</feature>
<evidence type="ECO:0000256" key="1">
    <source>
        <dbReference type="ARBA" id="ARBA00004141"/>
    </source>
</evidence>
<dbReference type="Pfam" id="PF00664">
    <property type="entry name" value="ABC_membrane"/>
    <property type="match status" value="2"/>
</dbReference>
<keyword evidence="5 8" id="KW-1133">Transmembrane helix</keyword>
<evidence type="ECO:0000256" key="7">
    <source>
        <dbReference type="SAM" id="MobiDB-lite"/>
    </source>
</evidence>
<keyword evidence="12" id="KW-1185">Reference proteome</keyword>
<comment type="subcellular location">
    <subcellularLocation>
        <location evidence="1">Membrane</location>
        <topology evidence="1">Multi-pass membrane protein</topology>
    </subcellularLocation>
</comment>
<dbReference type="CDD" id="cd18578">
    <property type="entry name" value="ABC_6TM_Pgp_ABCB1_D2_like"/>
    <property type="match status" value="1"/>
</dbReference>
<dbReference type="CDD" id="cd03228">
    <property type="entry name" value="ABCC_MRP_Like"/>
    <property type="match status" value="1"/>
</dbReference>
<protein>
    <recommendedName>
        <fullName evidence="13">ABC a-pheromone efflux pump AtrD</fullName>
    </recommendedName>
</protein>
<keyword evidence="6 8" id="KW-0472">Membrane</keyword>
<dbReference type="PANTHER" id="PTHR43394:SF15">
    <property type="entry name" value="ALPHA-FACTOR-TRANSPORTING ATPASE"/>
    <property type="match status" value="1"/>
</dbReference>
<dbReference type="InterPro" id="IPR017871">
    <property type="entry name" value="ABC_transporter-like_CS"/>
</dbReference>
<keyword evidence="4" id="KW-0067">ATP-binding</keyword>
<dbReference type="Proteomes" id="UP000742024">
    <property type="component" value="Unassembled WGS sequence"/>
</dbReference>
<evidence type="ECO:0000259" key="10">
    <source>
        <dbReference type="PROSITE" id="PS50929"/>
    </source>
</evidence>
<evidence type="ECO:0000313" key="11">
    <source>
        <dbReference type="EMBL" id="KAG5956470.1"/>
    </source>
</evidence>
<feature type="region of interest" description="Disordered" evidence="7">
    <location>
        <begin position="700"/>
        <end position="730"/>
    </location>
</feature>
<dbReference type="Gene3D" id="3.40.50.300">
    <property type="entry name" value="P-loop containing nucleotide triphosphate hydrolases"/>
    <property type="match status" value="2"/>
</dbReference>
<evidence type="ECO:0000256" key="4">
    <source>
        <dbReference type="ARBA" id="ARBA00022840"/>
    </source>
</evidence>
<evidence type="ECO:0008006" key="13">
    <source>
        <dbReference type="Google" id="ProtNLM"/>
    </source>
</evidence>
<dbReference type="InterPro" id="IPR003439">
    <property type="entry name" value="ABC_transporter-like_ATP-bd"/>
</dbReference>
<evidence type="ECO:0000256" key="2">
    <source>
        <dbReference type="ARBA" id="ARBA00022692"/>
    </source>
</evidence>
<dbReference type="SUPFAM" id="SSF52540">
    <property type="entry name" value="P-loop containing nucleoside triphosphate hydrolases"/>
    <property type="match status" value="2"/>
</dbReference>
<evidence type="ECO:0000259" key="9">
    <source>
        <dbReference type="PROSITE" id="PS50893"/>
    </source>
</evidence>
<dbReference type="InterPro" id="IPR011527">
    <property type="entry name" value="ABC1_TM_dom"/>
</dbReference>
<name>A0ABQ7P8H3_9HYPO</name>
<feature type="compositionally biased region" description="Basic and acidic residues" evidence="7">
    <location>
        <begin position="701"/>
        <end position="711"/>
    </location>
</feature>
<feature type="domain" description="ABC transporter" evidence="9">
    <location>
        <begin position="375"/>
        <end position="611"/>
    </location>
</feature>
<gene>
    <name evidence="11" type="ORF">E4U57_002585</name>
</gene>